<dbReference type="InterPro" id="IPR011004">
    <property type="entry name" value="Trimer_LpxA-like_sf"/>
</dbReference>
<keyword evidence="2" id="KW-1185">Reference proteome</keyword>
<evidence type="ECO:0000313" key="1">
    <source>
        <dbReference type="EMBL" id="SNV47878.1"/>
    </source>
</evidence>
<dbReference type="KEGG" id="ctak:4412677_01819"/>
<dbReference type="SUPFAM" id="SSF51161">
    <property type="entry name" value="Trimeric LpxA-like enzymes"/>
    <property type="match status" value="1"/>
</dbReference>
<dbReference type="InterPro" id="IPR001451">
    <property type="entry name" value="Hexapep"/>
</dbReference>
<dbReference type="CDD" id="cd04647">
    <property type="entry name" value="LbH_MAT_like"/>
    <property type="match status" value="1"/>
</dbReference>
<protein>
    <submittedName>
        <fullName evidence="1">Maltose O-acetyltransferase</fullName>
        <ecNumber evidence="1">2.3.1.79</ecNumber>
    </submittedName>
</protein>
<dbReference type="RefSeq" id="WP_198409814.1">
    <property type="nucleotide sequence ID" value="NZ_LT906465.1"/>
</dbReference>
<keyword evidence="1" id="KW-0808">Transferase</keyword>
<reference evidence="1 2" key="1">
    <citation type="submission" date="2017-06" db="EMBL/GenBank/DDBJ databases">
        <authorList>
            <consortium name="Pathogen Informatics"/>
        </authorList>
    </citation>
    <scope>NUCLEOTIDE SEQUENCE [LARGE SCALE GENOMIC DNA]</scope>
    <source>
        <strain evidence="1 2">NCTC13490</strain>
    </source>
</reference>
<dbReference type="AlphaFoldDB" id="A0A239XPQ2"/>
<evidence type="ECO:0000313" key="2">
    <source>
        <dbReference type="Proteomes" id="UP000215196"/>
    </source>
</evidence>
<dbReference type="Proteomes" id="UP000215196">
    <property type="component" value="Chromosome 1"/>
</dbReference>
<dbReference type="PANTHER" id="PTHR23416">
    <property type="entry name" value="SIALIC ACID SYNTHASE-RELATED"/>
    <property type="match status" value="1"/>
</dbReference>
<dbReference type="EC" id="2.3.1.79" evidence="1"/>
<sequence length="185" mass="20447">MLNALFSRLYGLLKTADAASKRKRFFLNPKSRIHSSFRFGADNFVDISPTATFDIAEHVHLNESNSIAVKKEGHLKIGKNTYITRATIACLDRIEIGENCILGEGLKIFDHNHQYTREPFSVSKTEFNTAPVKIGNNVWSGANCIILKGVTIGENVILGAGCVIHKDVPANSVIINKQNLEIKPI</sequence>
<dbReference type="Pfam" id="PF00132">
    <property type="entry name" value="Hexapep"/>
    <property type="match status" value="1"/>
</dbReference>
<name>A0A239XPQ2_9FLAO</name>
<proteinExistence type="predicted"/>
<dbReference type="Gene3D" id="2.160.10.10">
    <property type="entry name" value="Hexapeptide repeat proteins"/>
    <property type="match status" value="1"/>
</dbReference>
<keyword evidence="1" id="KW-0012">Acyltransferase</keyword>
<accession>A0A239XPQ2</accession>
<gene>
    <name evidence="1" type="primary">maa</name>
    <name evidence="1" type="ORF">SAMEA4412677_01819</name>
</gene>
<dbReference type="GO" id="GO:0008925">
    <property type="term" value="F:maltose O-acetyltransferase activity"/>
    <property type="evidence" value="ECO:0007669"/>
    <property type="project" value="UniProtKB-EC"/>
</dbReference>
<dbReference type="InterPro" id="IPR051159">
    <property type="entry name" value="Hexapeptide_acetyltransf"/>
</dbReference>
<organism evidence="1 2">
    <name type="scientific">Chryseobacterium taklimakanense</name>
    <dbReference type="NCBI Taxonomy" id="536441"/>
    <lineage>
        <taxon>Bacteria</taxon>
        <taxon>Pseudomonadati</taxon>
        <taxon>Bacteroidota</taxon>
        <taxon>Flavobacteriia</taxon>
        <taxon>Flavobacteriales</taxon>
        <taxon>Weeksellaceae</taxon>
        <taxon>Chryseobacterium group</taxon>
        <taxon>Chryseobacterium</taxon>
    </lineage>
</organism>
<dbReference type="EMBL" id="LT906465">
    <property type="protein sequence ID" value="SNV47878.1"/>
    <property type="molecule type" value="Genomic_DNA"/>
</dbReference>